<evidence type="ECO:0000313" key="3">
    <source>
        <dbReference type="Proteomes" id="UP001623661"/>
    </source>
</evidence>
<sequence length="310" mass="36216">MLDIFKDIPDSMHWRKVELVNKGWSSDIKYHIVTNENRQLLLRISNISSYDRKKEEFETMKMLDSCSILMSRPIDFGMCNNKQSVFTLLTWIEGSDAEVVLPVLTPKEQYNLGYNAGKVLAKLHKIPVPVFRENWAERFNKKIDIKIKNYKACPIKIDKADKIIDYINENRFLLENRIQTFQHGDFHVGNMVVTVKNEVGIIDFNRYDFGDPWEEFNRIVWCAGISTHFSSGRINGYFEGEVPEAFFRLMALYIGNNTLSSLPWAIPFGDAEVKTMLNQAQNVLAWYDDFSSYIPRWYIPHKVAKEKIFS</sequence>
<comment type="caution">
    <text evidence="2">The sequence shown here is derived from an EMBL/GenBank/DDBJ whole genome shotgun (WGS) entry which is preliminary data.</text>
</comment>
<dbReference type="InterPro" id="IPR011009">
    <property type="entry name" value="Kinase-like_dom_sf"/>
</dbReference>
<name>A0ABW8TUT5_9CLOT</name>
<dbReference type="InterPro" id="IPR002575">
    <property type="entry name" value="Aminoglycoside_PTrfase"/>
</dbReference>
<gene>
    <name evidence="2" type="ORF">ACJDUH_12845</name>
</gene>
<protein>
    <submittedName>
        <fullName evidence="2">Aminoglycoside phosphotransferase family protein</fullName>
        <ecNumber evidence="2">2.7.1.-</ecNumber>
    </submittedName>
</protein>
<feature type="domain" description="Aminoglycoside phosphotransferase" evidence="1">
    <location>
        <begin position="17"/>
        <end position="240"/>
    </location>
</feature>
<proteinExistence type="predicted"/>
<dbReference type="EMBL" id="JBJHZY010000002">
    <property type="protein sequence ID" value="MFL0268978.1"/>
    <property type="molecule type" value="Genomic_DNA"/>
</dbReference>
<evidence type="ECO:0000259" key="1">
    <source>
        <dbReference type="Pfam" id="PF01636"/>
    </source>
</evidence>
<dbReference type="PANTHER" id="PTHR41283">
    <property type="entry name" value="AMINOGLYCOSIDE PHOSPHOTRANSFERASE"/>
    <property type="match status" value="1"/>
</dbReference>
<evidence type="ECO:0000313" key="2">
    <source>
        <dbReference type="EMBL" id="MFL0268978.1"/>
    </source>
</evidence>
<keyword evidence="3" id="KW-1185">Reference proteome</keyword>
<dbReference type="Gene3D" id="3.90.1200.10">
    <property type="match status" value="1"/>
</dbReference>
<accession>A0ABW8TUT5</accession>
<dbReference type="Pfam" id="PF01636">
    <property type="entry name" value="APH"/>
    <property type="match status" value="1"/>
</dbReference>
<dbReference type="RefSeq" id="WP_406765599.1">
    <property type="nucleotide sequence ID" value="NZ_JBJHZY010000002.1"/>
</dbReference>
<dbReference type="SUPFAM" id="SSF56112">
    <property type="entry name" value="Protein kinase-like (PK-like)"/>
    <property type="match status" value="1"/>
</dbReference>
<organism evidence="2 3">
    <name type="scientific">Candidatus Clostridium radicumherbarum</name>
    <dbReference type="NCBI Taxonomy" id="3381662"/>
    <lineage>
        <taxon>Bacteria</taxon>
        <taxon>Bacillati</taxon>
        <taxon>Bacillota</taxon>
        <taxon>Clostridia</taxon>
        <taxon>Eubacteriales</taxon>
        <taxon>Clostridiaceae</taxon>
        <taxon>Clostridium</taxon>
    </lineage>
</organism>
<dbReference type="GO" id="GO:0016740">
    <property type="term" value="F:transferase activity"/>
    <property type="evidence" value="ECO:0007669"/>
    <property type="project" value="UniProtKB-KW"/>
</dbReference>
<dbReference type="Proteomes" id="UP001623661">
    <property type="component" value="Unassembled WGS sequence"/>
</dbReference>
<dbReference type="PANTHER" id="PTHR41283:SF1">
    <property type="entry name" value="AMINOGLYCOSIDE PHOSPHOTRANSFERASE DOMAIN-CONTAINING PROTEIN"/>
    <property type="match status" value="1"/>
</dbReference>
<keyword evidence="2" id="KW-0808">Transferase</keyword>
<dbReference type="EC" id="2.7.1.-" evidence="2"/>
<reference evidence="2 3" key="1">
    <citation type="submission" date="2024-11" db="EMBL/GenBank/DDBJ databases">
        <authorList>
            <person name="Heng Y.C."/>
            <person name="Lim A.C.H."/>
            <person name="Lee J.K.Y."/>
            <person name="Kittelmann S."/>
        </authorList>
    </citation>
    <scope>NUCLEOTIDE SEQUENCE [LARGE SCALE GENOMIC DNA]</scope>
    <source>
        <strain evidence="2 3">WILCCON 0202</strain>
    </source>
</reference>